<proteinExistence type="predicted"/>
<dbReference type="InterPro" id="IPR036249">
    <property type="entry name" value="Thioredoxin-like_sf"/>
</dbReference>
<evidence type="ECO:0000313" key="2">
    <source>
        <dbReference type="Proteomes" id="UP000050794"/>
    </source>
</evidence>
<dbReference type="PANTHER" id="PTHR46497:SF1">
    <property type="entry name" value="THIOREDOXIN DOMAIN-CONTAINING PROTEIN 11"/>
    <property type="match status" value="1"/>
</dbReference>
<dbReference type="InterPro" id="IPR052792">
    <property type="entry name" value="Thioredoxin_dom-contain_11"/>
</dbReference>
<dbReference type="Gene3D" id="3.40.30.10">
    <property type="entry name" value="Glutaredoxin"/>
    <property type="match status" value="1"/>
</dbReference>
<reference evidence="3" key="1">
    <citation type="submission" date="2016-06" db="UniProtKB">
        <authorList>
            <consortium name="WormBaseParasite"/>
        </authorList>
    </citation>
    <scope>IDENTIFICATION</scope>
</reference>
<sequence length="316" mass="35493">LAAAGQTKSKYSIKEKQPGGAPFDQPSFVGLSCAYNNSLRESLRRFIESFHNGSLSRHRLSEERLPPQLTASGQAHYDGLRTENRIDATTAQRFSTDLLNASSSQDIVLLLSGGAWHGPSAAVFYVYHTVAYYFRPFEAMIKFFLVDISKNELPWQFKVDRLPALLFFPAKRRSASSVLPRSWPLTVPSVVAFVLARCQPELRWHIALSSCSGRCVRRNVLMLRQHAHQLSNEIAALRHLTTVLQLRATHARLVGTLILRRAAQLRVCRKALRVVQSLWLPSSVRLSERVAELSRESQIIRALFESSIPAHIRGGA</sequence>
<dbReference type="WBParaSite" id="TCNE_0000980301-mRNA-1">
    <property type="protein sequence ID" value="TCNE_0000980301-mRNA-1"/>
    <property type="gene ID" value="TCNE_0000980301"/>
</dbReference>
<dbReference type="AlphaFoldDB" id="A0A183UMT3"/>
<name>A0A183UMT3_TOXCA</name>
<evidence type="ECO:0000313" key="3">
    <source>
        <dbReference type="WBParaSite" id="TCNE_0000980301-mRNA-1"/>
    </source>
</evidence>
<organism evidence="2 3">
    <name type="scientific">Toxocara canis</name>
    <name type="common">Canine roundworm</name>
    <dbReference type="NCBI Taxonomy" id="6265"/>
    <lineage>
        <taxon>Eukaryota</taxon>
        <taxon>Metazoa</taxon>
        <taxon>Ecdysozoa</taxon>
        <taxon>Nematoda</taxon>
        <taxon>Chromadorea</taxon>
        <taxon>Rhabditida</taxon>
        <taxon>Spirurina</taxon>
        <taxon>Ascaridomorpha</taxon>
        <taxon>Ascaridoidea</taxon>
        <taxon>Toxocaridae</taxon>
        <taxon>Toxocara</taxon>
    </lineage>
</organism>
<evidence type="ECO:0000256" key="1">
    <source>
        <dbReference type="SAM" id="MobiDB-lite"/>
    </source>
</evidence>
<dbReference type="Proteomes" id="UP000050794">
    <property type="component" value="Unassembled WGS sequence"/>
</dbReference>
<protein>
    <submittedName>
        <fullName evidence="3">DUF2235 domain-containing protein</fullName>
    </submittedName>
</protein>
<feature type="region of interest" description="Disordered" evidence="1">
    <location>
        <begin position="1"/>
        <end position="21"/>
    </location>
</feature>
<feature type="compositionally biased region" description="Polar residues" evidence="1">
    <location>
        <begin position="1"/>
        <end position="10"/>
    </location>
</feature>
<accession>A0A183UMT3</accession>
<dbReference type="PANTHER" id="PTHR46497">
    <property type="entry name" value="THIOREDOXIN DOMAIN-CONTAINING PROTEIN 11"/>
    <property type="match status" value="1"/>
</dbReference>
<dbReference type="SUPFAM" id="SSF52833">
    <property type="entry name" value="Thioredoxin-like"/>
    <property type="match status" value="1"/>
</dbReference>
<keyword evidence="2" id="KW-1185">Reference proteome</keyword>